<dbReference type="InterPro" id="IPR036514">
    <property type="entry name" value="SGNH_hydro_sf"/>
</dbReference>
<evidence type="ECO:0000313" key="4">
    <source>
        <dbReference type="EMBL" id="MDQ8206232.1"/>
    </source>
</evidence>
<dbReference type="Pfam" id="PF03629">
    <property type="entry name" value="SASA"/>
    <property type="match status" value="1"/>
</dbReference>
<dbReference type="RefSeq" id="WP_308948249.1">
    <property type="nucleotide sequence ID" value="NZ_JARXHW010000002.1"/>
</dbReference>
<dbReference type="SUPFAM" id="SSF52266">
    <property type="entry name" value="SGNH hydrolase"/>
    <property type="match status" value="1"/>
</dbReference>
<proteinExistence type="predicted"/>
<evidence type="ECO:0000313" key="5">
    <source>
        <dbReference type="Proteomes" id="UP001225316"/>
    </source>
</evidence>
<protein>
    <submittedName>
        <fullName evidence="4">Sialate O-acetylesterase</fullName>
    </submittedName>
</protein>
<gene>
    <name evidence="4" type="ORF">QEH52_01830</name>
</gene>
<keyword evidence="5" id="KW-1185">Reference proteome</keyword>
<dbReference type="EMBL" id="JARXHW010000002">
    <property type="protein sequence ID" value="MDQ8206232.1"/>
    <property type="molecule type" value="Genomic_DNA"/>
</dbReference>
<evidence type="ECO:0000259" key="3">
    <source>
        <dbReference type="Pfam" id="PF03629"/>
    </source>
</evidence>
<reference evidence="4 5" key="1">
    <citation type="submission" date="2023-04" db="EMBL/GenBank/DDBJ databases">
        <title>A novel bacteria isolated from coastal sediment.</title>
        <authorList>
            <person name="Liu X.-J."/>
            <person name="Du Z.-J."/>
        </authorList>
    </citation>
    <scope>NUCLEOTIDE SEQUENCE [LARGE SCALE GENOMIC DNA]</scope>
    <source>
        <strain evidence="4 5">SDUM461003</strain>
    </source>
</reference>
<dbReference type="Proteomes" id="UP001225316">
    <property type="component" value="Unassembled WGS sequence"/>
</dbReference>
<dbReference type="Gene3D" id="3.40.50.1110">
    <property type="entry name" value="SGNH hydrolase"/>
    <property type="match status" value="1"/>
</dbReference>
<accession>A0ABU1APX6</accession>
<comment type="caution">
    <text evidence="4">The sequence shown here is derived from an EMBL/GenBank/DDBJ whole genome shotgun (WGS) entry which is preliminary data.</text>
</comment>
<feature type="domain" description="Sialate O-acetylesterase" evidence="3">
    <location>
        <begin position="33"/>
        <end position="233"/>
    </location>
</feature>
<feature type="chain" id="PRO_5047297001" evidence="2">
    <location>
        <begin position="27"/>
        <end position="313"/>
    </location>
</feature>
<feature type="signal peptide" evidence="2">
    <location>
        <begin position="1"/>
        <end position="26"/>
    </location>
</feature>
<evidence type="ECO:0000256" key="1">
    <source>
        <dbReference type="ARBA" id="ARBA00022801"/>
    </source>
</evidence>
<organism evidence="4 5">
    <name type="scientific">Thalassobacterium maritimum</name>
    <dbReference type="NCBI Taxonomy" id="3041265"/>
    <lineage>
        <taxon>Bacteria</taxon>
        <taxon>Pseudomonadati</taxon>
        <taxon>Verrucomicrobiota</taxon>
        <taxon>Opitutia</taxon>
        <taxon>Puniceicoccales</taxon>
        <taxon>Coraliomargaritaceae</taxon>
        <taxon>Thalassobacterium</taxon>
    </lineage>
</organism>
<name>A0ABU1APX6_9BACT</name>
<sequence length="313" mass="34193">MNTIKILLISTLFAAASAAGMTFKFAPEPRYAEVFIRLGQSNEVGRSPGTIYKASTLLGRSNDPYIRINSSSGGWLKPASADLEEGNSVLTDGWESLLAYEQRSSYYYSGLQGFARELAVNQGMRDVHIIQYARNASRLNRDWREVDDLLYPDCIAFINTAISDLTAAGWVVRVNAISWVQGNGDAFDPLYGSADLYGANLTQLLADLRSDITGASAAPVLVVRSPDFWRLPFEPGAVDANSARIDEIETVQAAQAAVVSADLIGATLTTTTSFEDYIENWDDEVSGGPYPTHYDEDSKQQIGILQAQSYMSL</sequence>
<keyword evidence="1" id="KW-0378">Hydrolase</keyword>
<keyword evidence="2" id="KW-0732">Signal</keyword>
<dbReference type="InterPro" id="IPR005181">
    <property type="entry name" value="SASA"/>
</dbReference>
<evidence type="ECO:0000256" key="2">
    <source>
        <dbReference type="SAM" id="SignalP"/>
    </source>
</evidence>